<dbReference type="PROSITE" id="PS51272">
    <property type="entry name" value="SLH"/>
    <property type="match status" value="1"/>
</dbReference>
<feature type="domain" description="SLH" evidence="1">
    <location>
        <begin position="12"/>
        <end position="73"/>
    </location>
</feature>
<evidence type="ECO:0000313" key="3">
    <source>
        <dbReference type="Proteomes" id="UP001596028"/>
    </source>
</evidence>
<name>A0ABV9FHD5_9BACL</name>
<reference evidence="3" key="1">
    <citation type="journal article" date="2019" name="Int. J. Syst. Evol. Microbiol.">
        <title>The Global Catalogue of Microorganisms (GCM) 10K type strain sequencing project: providing services to taxonomists for standard genome sequencing and annotation.</title>
        <authorList>
            <consortium name="The Broad Institute Genomics Platform"/>
            <consortium name="The Broad Institute Genome Sequencing Center for Infectious Disease"/>
            <person name="Wu L."/>
            <person name="Ma J."/>
        </authorList>
    </citation>
    <scope>NUCLEOTIDE SEQUENCE [LARGE SCALE GENOMIC DNA]</scope>
    <source>
        <strain evidence="3">CCUG 49571</strain>
    </source>
</reference>
<protein>
    <submittedName>
        <fullName evidence="2">S-layer homology domain-containing protein</fullName>
    </submittedName>
</protein>
<dbReference type="Pfam" id="PF00395">
    <property type="entry name" value="SLH"/>
    <property type="match status" value="1"/>
</dbReference>
<accession>A0ABV9FHD5</accession>
<gene>
    <name evidence="2" type="ORF">ACFO3S_15085</name>
</gene>
<dbReference type="InterPro" id="IPR001119">
    <property type="entry name" value="SLH_dom"/>
</dbReference>
<dbReference type="RefSeq" id="WP_378097635.1">
    <property type="nucleotide sequence ID" value="NZ_JBHSEP010000010.1"/>
</dbReference>
<comment type="caution">
    <text evidence="2">The sequence shown here is derived from an EMBL/GenBank/DDBJ whole genome shotgun (WGS) entry which is preliminary data.</text>
</comment>
<sequence length="73" mass="7951">MDADRRHRRFVQQSVHRIAGRKRGAAAAAARAANAGLVSGMPDGTFAPQDRVNRAQAAVLLARFLRHVGFIED</sequence>
<keyword evidence="3" id="KW-1185">Reference proteome</keyword>
<organism evidence="2 3">
    <name type="scientific">Cohnella hongkongensis</name>
    <dbReference type="NCBI Taxonomy" id="178337"/>
    <lineage>
        <taxon>Bacteria</taxon>
        <taxon>Bacillati</taxon>
        <taxon>Bacillota</taxon>
        <taxon>Bacilli</taxon>
        <taxon>Bacillales</taxon>
        <taxon>Paenibacillaceae</taxon>
        <taxon>Cohnella</taxon>
    </lineage>
</organism>
<dbReference type="Proteomes" id="UP001596028">
    <property type="component" value="Unassembled WGS sequence"/>
</dbReference>
<dbReference type="EMBL" id="JBHSEP010000010">
    <property type="protein sequence ID" value="MFC4599574.1"/>
    <property type="molecule type" value="Genomic_DNA"/>
</dbReference>
<evidence type="ECO:0000313" key="2">
    <source>
        <dbReference type="EMBL" id="MFC4599574.1"/>
    </source>
</evidence>
<proteinExistence type="predicted"/>
<evidence type="ECO:0000259" key="1">
    <source>
        <dbReference type="PROSITE" id="PS51272"/>
    </source>
</evidence>